<dbReference type="EMBL" id="SSMQ01000024">
    <property type="protein sequence ID" value="TKD04513.1"/>
    <property type="molecule type" value="Genomic_DNA"/>
</dbReference>
<proteinExistence type="predicted"/>
<protein>
    <submittedName>
        <fullName evidence="3">Uncharacterized protein</fullName>
    </submittedName>
</protein>
<evidence type="ECO:0000256" key="2">
    <source>
        <dbReference type="SAM" id="MobiDB-lite"/>
    </source>
</evidence>
<keyword evidence="4" id="KW-1185">Reference proteome</keyword>
<accession>A0A4U1J9K4</accession>
<comment type="caution">
    <text evidence="3">The sequence shown here is derived from an EMBL/GenBank/DDBJ whole genome shotgun (WGS) entry which is preliminary data.</text>
</comment>
<name>A0A4U1J9K4_9BACT</name>
<dbReference type="RefSeq" id="WP_136931238.1">
    <property type="nucleotide sequence ID" value="NZ_SSMQ01000024.1"/>
</dbReference>
<keyword evidence="1" id="KW-0175">Coiled coil</keyword>
<dbReference type="AlphaFoldDB" id="A0A4U1J9K4"/>
<gene>
    <name evidence="3" type="ORF">E8A74_23190</name>
</gene>
<reference evidence="3 4" key="1">
    <citation type="submission" date="2019-04" db="EMBL/GenBank/DDBJ databases">
        <authorList>
            <person name="Li Y."/>
            <person name="Wang J."/>
        </authorList>
    </citation>
    <scope>NUCLEOTIDE SEQUENCE [LARGE SCALE GENOMIC DNA]</scope>
    <source>
        <strain evidence="3 4">DSM 14668</strain>
    </source>
</reference>
<sequence length="363" mass="41311">MAKASDALLAKSLDRSRSFVEVVDDFRCLEAEFVARMGDNEFGVLQTRRRVAEAILAAAESKHPPFEACREAWNNAFRLGFGCIQQECLERWLYVECCAYDEQPEEGLAVLEPLLAELERRLEEARATQKPARFYEDEIEHLGDLRDELLAQQRGQLSPGRITRRMDEAYQPTPEEERVAELDDALWEGRSAVFKTFAESRDRSFAEVAADYRKVEADVVVRAGEGEAFQVFVLEARQEIAKDILNAACMLQQPFEVCREAWSNLVGAGFTSFGEQCRLTEFYAESCGLNRKPEEGLAVVEPLFAELERRLEAELERRREAHAKSEPPTREEPSPSFYRNSIKSLGELRDKLEAQRKGGEPST</sequence>
<dbReference type="OrthoDB" id="5521411at2"/>
<dbReference type="Proteomes" id="UP000309215">
    <property type="component" value="Unassembled WGS sequence"/>
</dbReference>
<feature type="region of interest" description="Disordered" evidence="2">
    <location>
        <begin position="317"/>
        <end position="340"/>
    </location>
</feature>
<feature type="compositionally biased region" description="Basic and acidic residues" evidence="2">
    <location>
        <begin position="317"/>
        <end position="333"/>
    </location>
</feature>
<organism evidence="3 4">
    <name type="scientific">Polyangium fumosum</name>
    <dbReference type="NCBI Taxonomy" id="889272"/>
    <lineage>
        <taxon>Bacteria</taxon>
        <taxon>Pseudomonadati</taxon>
        <taxon>Myxococcota</taxon>
        <taxon>Polyangia</taxon>
        <taxon>Polyangiales</taxon>
        <taxon>Polyangiaceae</taxon>
        <taxon>Polyangium</taxon>
    </lineage>
</organism>
<evidence type="ECO:0000313" key="4">
    <source>
        <dbReference type="Proteomes" id="UP000309215"/>
    </source>
</evidence>
<evidence type="ECO:0000256" key="1">
    <source>
        <dbReference type="SAM" id="Coils"/>
    </source>
</evidence>
<feature type="coiled-coil region" evidence="1">
    <location>
        <begin position="108"/>
        <end position="152"/>
    </location>
</feature>
<evidence type="ECO:0000313" key="3">
    <source>
        <dbReference type="EMBL" id="TKD04513.1"/>
    </source>
</evidence>